<comment type="function">
    <text evidence="6">Involved in transcription antitermination. Required for transcription of ribosomal RNA (rRNA) genes. Binds specifically to the boxA antiterminator sequence of the ribosomal RNA (rrn) operons.</text>
</comment>
<protein>
    <recommendedName>
        <fullName evidence="6">Transcription antitermination protein NusB</fullName>
    </recommendedName>
    <alternativeName>
        <fullName evidence="6">Antitermination factor NusB</fullName>
    </alternativeName>
</protein>
<keyword evidence="10" id="KW-1185">Reference proteome</keyword>
<evidence type="ECO:0000256" key="3">
    <source>
        <dbReference type="ARBA" id="ARBA00022884"/>
    </source>
</evidence>
<feature type="region of interest" description="Disordered" evidence="7">
    <location>
        <begin position="207"/>
        <end position="262"/>
    </location>
</feature>
<feature type="region of interest" description="Disordered" evidence="7">
    <location>
        <begin position="1"/>
        <end position="75"/>
    </location>
</feature>
<sequence length="262" mass="28135">MNGTRDTNGMNDMHDMHTPGRITEGQTMPDTQDAQDAQAAPHGQTPPGAMKNRPNRPSSPSAPSGRAAARSPRRRAREFAMQGLYQWRLSGNDEAAIEAHLRDSEGFGRADREFFSALLHGVLAQENQLQAQLQEFLDRPFAELSPVEASILLAGAYELGNNPETPYRVIINEAIELTKGFGGADGHKYVNGVLDRLAAKLRPAEVNARRAAGKTGGKVSGKASGKASEKAPDQPGTAERVENAESAKTAADTENDAVNRQP</sequence>
<evidence type="ECO:0000256" key="6">
    <source>
        <dbReference type="HAMAP-Rule" id="MF_00073"/>
    </source>
</evidence>
<feature type="compositionally biased region" description="Low complexity" evidence="7">
    <location>
        <begin position="55"/>
        <end position="70"/>
    </location>
</feature>
<feature type="domain" description="NusB/RsmB/TIM44" evidence="8">
    <location>
        <begin position="74"/>
        <end position="198"/>
    </location>
</feature>
<name>A0ABV4UFW9_9RHOO</name>
<dbReference type="HAMAP" id="MF_00073">
    <property type="entry name" value="NusB"/>
    <property type="match status" value="1"/>
</dbReference>
<keyword evidence="4 6" id="KW-0805">Transcription regulation</keyword>
<dbReference type="NCBIfam" id="TIGR01951">
    <property type="entry name" value="nusB"/>
    <property type="match status" value="1"/>
</dbReference>
<keyword evidence="5 6" id="KW-0804">Transcription</keyword>
<dbReference type="Proteomes" id="UP001574673">
    <property type="component" value="Unassembled WGS sequence"/>
</dbReference>
<evidence type="ECO:0000256" key="7">
    <source>
        <dbReference type="SAM" id="MobiDB-lite"/>
    </source>
</evidence>
<evidence type="ECO:0000256" key="4">
    <source>
        <dbReference type="ARBA" id="ARBA00023015"/>
    </source>
</evidence>
<feature type="compositionally biased region" description="Low complexity" evidence="7">
    <location>
        <begin position="30"/>
        <end position="40"/>
    </location>
</feature>
<comment type="similarity">
    <text evidence="1 6">Belongs to the NusB family.</text>
</comment>
<accession>A0ABV4UFW9</accession>
<evidence type="ECO:0000256" key="5">
    <source>
        <dbReference type="ARBA" id="ARBA00023163"/>
    </source>
</evidence>
<evidence type="ECO:0000313" key="9">
    <source>
        <dbReference type="EMBL" id="MFA9950501.1"/>
    </source>
</evidence>
<gene>
    <name evidence="6 9" type="primary">nusB</name>
    <name evidence="9" type="ORF">ABCS64_09265</name>
</gene>
<evidence type="ECO:0000256" key="1">
    <source>
        <dbReference type="ARBA" id="ARBA00005952"/>
    </source>
</evidence>
<comment type="caution">
    <text evidence="9">The sequence shown here is derived from an EMBL/GenBank/DDBJ whole genome shotgun (WGS) entry which is preliminary data.</text>
</comment>
<dbReference type="InterPro" id="IPR011605">
    <property type="entry name" value="NusB_fam"/>
</dbReference>
<dbReference type="PANTHER" id="PTHR11078:SF3">
    <property type="entry name" value="ANTITERMINATION NUSB DOMAIN-CONTAINING PROTEIN"/>
    <property type="match status" value="1"/>
</dbReference>
<evidence type="ECO:0000313" key="10">
    <source>
        <dbReference type="Proteomes" id="UP001574673"/>
    </source>
</evidence>
<dbReference type="InterPro" id="IPR035926">
    <property type="entry name" value="NusB-like_sf"/>
</dbReference>
<evidence type="ECO:0000259" key="8">
    <source>
        <dbReference type="Pfam" id="PF01029"/>
    </source>
</evidence>
<evidence type="ECO:0000256" key="2">
    <source>
        <dbReference type="ARBA" id="ARBA00022814"/>
    </source>
</evidence>
<dbReference type="InterPro" id="IPR006027">
    <property type="entry name" value="NusB_RsmB_TIM44"/>
</dbReference>
<reference evidence="10" key="1">
    <citation type="submission" date="2024-06" db="EMBL/GenBank/DDBJ databases">
        <title>Radixoralia hellwigii gen. nov., sp nov., isolated from a root canal in the human oral cavity.</title>
        <authorList>
            <person name="Bartsch S."/>
            <person name="Wittmer A."/>
            <person name="Schulz A.-K."/>
            <person name="Neumann-Schaal M."/>
            <person name="Wolf J."/>
            <person name="Gronow S."/>
            <person name="Tennert C."/>
            <person name="Haecker G."/>
            <person name="Cieplik F."/>
            <person name="Al-Ahmad A."/>
        </authorList>
    </citation>
    <scope>NUCLEOTIDE SEQUENCE [LARGE SCALE GENOMIC DNA]</scope>
    <source>
        <strain evidence="10">Wk13</strain>
    </source>
</reference>
<keyword evidence="3 6" id="KW-0694">RNA-binding</keyword>
<dbReference type="SUPFAM" id="SSF48013">
    <property type="entry name" value="NusB-like"/>
    <property type="match status" value="1"/>
</dbReference>
<dbReference type="EMBL" id="JBEUWX010000002">
    <property type="protein sequence ID" value="MFA9950501.1"/>
    <property type="molecule type" value="Genomic_DNA"/>
</dbReference>
<dbReference type="PANTHER" id="PTHR11078">
    <property type="entry name" value="N UTILIZATION SUBSTANCE PROTEIN B-RELATED"/>
    <property type="match status" value="1"/>
</dbReference>
<keyword evidence="2 6" id="KW-0889">Transcription antitermination</keyword>
<dbReference type="Gene3D" id="1.10.940.10">
    <property type="entry name" value="NusB-like"/>
    <property type="match status" value="1"/>
</dbReference>
<dbReference type="RefSeq" id="WP_418891554.1">
    <property type="nucleotide sequence ID" value="NZ_JBEUWX010000002.1"/>
</dbReference>
<dbReference type="Pfam" id="PF01029">
    <property type="entry name" value="NusB"/>
    <property type="match status" value="1"/>
</dbReference>
<feature type="compositionally biased region" description="Polar residues" evidence="7">
    <location>
        <begin position="1"/>
        <end position="10"/>
    </location>
</feature>
<organism evidence="9 10">
    <name type="scientific">Dentiradicibacter hellwigii</name>
    <dbReference type="NCBI Taxonomy" id="3149053"/>
    <lineage>
        <taxon>Bacteria</taxon>
        <taxon>Pseudomonadati</taxon>
        <taxon>Pseudomonadota</taxon>
        <taxon>Betaproteobacteria</taxon>
        <taxon>Rhodocyclales</taxon>
        <taxon>Rhodocyclaceae</taxon>
        <taxon>Dentiradicibacter</taxon>
    </lineage>
</organism>
<proteinExistence type="inferred from homology"/>